<comment type="subunit">
    <text evidence="2">Heterohexamer of two PFD-alpha type and four PFD-beta type subunits.</text>
</comment>
<dbReference type="HOGENOM" id="CLU_113004_0_0_1"/>
<name>E0VNN8_PEDHC</name>
<reference evidence="7" key="2">
    <citation type="submission" date="2007-04" db="EMBL/GenBank/DDBJ databases">
        <title>The genome of the human body louse.</title>
        <authorList>
            <consortium name="The Human Body Louse Genome Consortium"/>
            <person name="Kirkness E."/>
            <person name="Walenz B."/>
            <person name="Hass B."/>
            <person name="Bruggner R."/>
            <person name="Strausberg R."/>
        </authorList>
    </citation>
    <scope>NUCLEOTIDE SEQUENCE</scope>
    <source>
        <strain evidence="7">USDA</strain>
    </source>
</reference>
<keyword evidence="9" id="KW-1185">Reference proteome</keyword>
<evidence type="ECO:0000256" key="6">
    <source>
        <dbReference type="SAM" id="MobiDB-lite"/>
    </source>
</evidence>
<protein>
    <submittedName>
        <fullName evidence="7 8">Prefoldin subunit, putative</fullName>
    </submittedName>
</protein>
<dbReference type="KEGG" id="phu:Phum_PHUM338400"/>
<evidence type="ECO:0000256" key="4">
    <source>
        <dbReference type="ARBA" id="ARBA00024667"/>
    </source>
</evidence>
<proteinExistence type="inferred from homology"/>
<dbReference type="GeneID" id="8231818"/>
<comment type="similarity">
    <text evidence="1">Belongs to the prefoldin subunit beta family.</text>
</comment>
<keyword evidence="5" id="KW-0175">Coiled coil</keyword>
<evidence type="ECO:0000313" key="9">
    <source>
        <dbReference type="Proteomes" id="UP000009046"/>
    </source>
</evidence>
<organism>
    <name type="scientific">Pediculus humanus subsp. corporis</name>
    <name type="common">Body louse</name>
    <dbReference type="NCBI Taxonomy" id="121224"/>
    <lineage>
        <taxon>Eukaryota</taxon>
        <taxon>Metazoa</taxon>
        <taxon>Ecdysozoa</taxon>
        <taxon>Arthropoda</taxon>
        <taxon>Hexapoda</taxon>
        <taxon>Insecta</taxon>
        <taxon>Pterygota</taxon>
        <taxon>Neoptera</taxon>
        <taxon>Paraneoptera</taxon>
        <taxon>Psocodea</taxon>
        <taxon>Troctomorpha</taxon>
        <taxon>Phthiraptera</taxon>
        <taxon>Anoplura</taxon>
        <taxon>Pediculidae</taxon>
        <taxon>Pediculus</taxon>
    </lineage>
</organism>
<dbReference type="OrthoDB" id="29646at2759"/>
<sequence>MTSNNEPAKKGKSSKPKTSEEILMGFQKLRSEQRFLTTKLSEMELELQEHRIVIDALKDIEGDRKCYRMIGGILCERTVKDVLPILKTNEENLVKVVESFHRQLVAKGSEINKYKEDNNVKLKHIDELNDISENANAQTPVPDNSGKNDTGSADGNVGGDGGGGGGNNSSVLVS</sequence>
<dbReference type="FunFam" id="1.10.287.370:FF:000002">
    <property type="entry name" value="Prefoldin subunit 2"/>
    <property type="match status" value="1"/>
</dbReference>
<dbReference type="CDD" id="cd23163">
    <property type="entry name" value="Prefoldin_2"/>
    <property type="match status" value="1"/>
</dbReference>
<feature type="region of interest" description="Disordered" evidence="6">
    <location>
        <begin position="1"/>
        <end position="20"/>
    </location>
</feature>
<dbReference type="eggNOG" id="KOG4098">
    <property type="taxonomic scope" value="Eukaryota"/>
</dbReference>
<dbReference type="FunCoup" id="E0VNN8">
    <property type="interactions" value="1264"/>
</dbReference>
<dbReference type="EMBL" id="DS235341">
    <property type="protein sequence ID" value="EEB14994.1"/>
    <property type="molecule type" value="Genomic_DNA"/>
</dbReference>
<comment type="function">
    <text evidence="4">Binds specifically to cytosolic chaperonin (c-CPN) and transfers target proteins to it. Binds to nascent polypeptide chain and promotes folding in an environment in which there are many competing pathways for nonnative proteins.</text>
</comment>
<evidence type="ECO:0000256" key="1">
    <source>
        <dbReference type="ARBA" id="ARBA00008045"/>
    </source>
</evidence>
<feature type="compositionally biased region" description="Polar residues" evidence="6">
    <location>
        <begin position="132"/>
        <end position="150"/>
    </location>
</feature>
<dbReference type="EMBL" id="AAZO01003935">
    <property type="status" value="NOT_ANNOTATED_CDS"/>
    <property type="molecule type" value="Genomic_DNA"/>
</dbReference>
<evidence type="ECO:0000313" key="7">
    <source>
        <dbReference type="EMBL" id="EEB14994.1"/>
    </source>
</evidence>
<dbReference type="EnsemblMetazoa" id="PHUM338400-RA">
    <property type="protein sequence ID" value="PHUM338400-PA"/>
    <property type="gene ID" value="PHUM338400"/>
</dbReference>
<dbReference type="OMA" id="MTSNNEP"/>
<feature type="coiled-coil region" evidence="5">
    <location>
        <begin position="26"/>
        <end position="60"/>
    </location>
</feature>
<dbReference type="PANTHER" id="PTHR13303">
    <property type="entry name" value="PREFOLDIN SUBUNIT 2"/>
    <property type="match status" value="1"/>
</dbReference>
<dbReference type="GO" id="GO:0051082">
    <property type="term" value="F:unfolded protein binding"/>
    <property type="evidence" value="ECO:0007669"/>
    <property type="project" value="InterPro"/>
</dbReference>
<dbReference type="GO" id="GO:0006457">
    <property type="term" value="P:protein folding"/>
    <property type="evidence" value="ECO:0007669"/>
    <property type="project" value="InterPro"/>
</dbReference>
<dbReference type="RefSeq" id="XP_002427732.1">
    <property type="nucleotide sequence ID" value="XM_002427687.1"/>
</dbReference>
<feature type="compositionally biased region" description="Gly residues" evidence="6">
    <location>
        <begin position="156"/>
        <end position="167"/>
    </location>
</feature>
<evidence type="ECO:0000256" key="2">
    <source>
        <dbReference type="ARBA" id="ARBA00011695"/>
    </source>
</evidence>
<evidence type="ECO:0000256" key="3">
    <source>
        <dbReference type="ARBA" id="ARBA00023186"/>
    </source>
</evidence>
<dbReference type="InterPro" id="IPR009053">
    <property type="entry name" value="Prefoldin"/>
</dbReference>
<keyword evidence="3" id="KW-0143">Chaperone</keyword>
<dbReference type="InterPro" id="IPR002777">
    <property type="entry name" value="PFD_beta-like"/>
</dbReference>
<evidence type="ECO:0000256" key="5">
    <source>
        <dbReference type="SAM" id="Coils"/>
    </source>
</evidence>
<dbReference type="Pfam" id="PF01920">
    <property type="entry name" value="Prefoldin_2"/>
    <property type="match status" value="1"/>
</dbReference>
<dbReference type="InterPro" id="IPR027235">
    <property type="entry name" value="PFD2"/>
</dbReference>
<dbReference type="CTD" id="8231818"/>
<evidence type="ECO:0000313" key="8">
    <source>
        <dbReference type="EnsemblMetazoa" id="PHUM338400-PA"/>
    </source>
</evidence>
<accession>E0VNN8</accession>
<dbReference type="SUPFAM" id="SSF46579">
    <property type="entry name" value="Prefoldin"/>
    <property type="match status" value="1"/>
</dbReference>
<dbReference type="AlphaFoldDB" id="E0VNN8"/>
<gene>
    <name evidence="8" type="primary">8231818</name>
    <name evidence="7" type="ORF">Phum_PHUM338400</name>
</gene>
<reference evidence="8" key="3">
    <citation type="submission" date="2020-05" db="UniProtKB">
        <authorList>
            <consortium name="EnsemblMetazoa"/>
        </authorList>
    </citation>
    <scope>IDENTIFICATION</scope>
    <source>
        <strain evidence="8">USDA</strain>
    </source>
</reference>
<dbReference type="VEuPathDB" id="VectorBase:PHUM338400"/>
<feature type="region of interest" description="Disordered" evidence="6">
    <location>
        <begin position="132"/>
        <end position="174"/>
    </location>
</feature>
<dbReference type="InParanoid" id="E0VNN8"/>
<dbReference type="GO" id="GO:0016272">
    <property type="term" value="C:prefoldin complex"/>
    <property type="evidence" value="ECO:0007669"/>
    <property type="project" value="InterPro"/>
</dbReference>
<dbReference type="Proteomes" id="UP000009046">
    <property type="component" value="Unassembled WGS sequence"/>
</dbReference>
<reference evidence="7" key="1">
    <citation type="submission" date="2007-04" db="EMBL/GenBank/DDBJ databases">
        <title>Annotation of Pediculus humanus corporis strain USDA.</title>
        <authorList>
            <person name="Kirkness E."/>
            <person name="Hannick L."/>
            <person name="Hass B."/>
            <person name="Bruggner R."/>
            <person name="Lawson D."/>
            <person name="Bidwell S."/>
            <person name="Joardar V."/>
            <person name="Caler E."/>
            <person name="Walenz B."/>
            <person name="Inman J."/>
            <person name="Schobel S."/>
            <person name="Galinsky K."/>
            <person name="Amedeo P."/>
            <person name="Strausberg R."/>
        </authorList>
    </citation>
    <scope>NUCLEOTIDE SEQUENCE</scope>
    <source>
        <strain evidence="7">USDA</strain>
    </source>
</reference>
<dbReference type="Gene3D" id="1.10.287.370">
    <property type="match status" value="1"/>
</dbReference>
<dbReference type="STRING" id="121224.E0VNN8"/>